<reference evidence="3" key="3">
    <citation type="submission" date="2024-02" db="EMBL/GenBank/DDBJ databases">
        <title>Comparative genomics of Cryptococcus and Kwoniella reveals pathogenesis evolution and contrasting modes of karyotype evolution via chromosome fusion or intercentromeric recombination.</title>
        <authorList>
            <person name="Coelho M.A."/>
            <person name="David-Palma M."/>
            <person name="Shea T."/>
            <person name="Bowers K."/>
            <person name="McGinley-Smith S."/>
            <person name="Mohammad A.W."/>
            <person name="Gnirke A."/>
            <person name="Yurkov A.M."/>
            <person name="Nowrousian M."/>
            <person name="Sun S."/>
            <person name="Cuomo C.A."/>
            <person name="Heitman J."/>
        </authorList>
    </citation>
    <scope>NUCLEOTIDE SEQUENCE</scope>
    <source>
        <strain evidence="3">CBS 10117</strain>
    </source>
</reference>
<accession>A0A1A5ZYY7</accession>
<dbReference type="VEuPathDB" id="FungiDB:I303_06581"/>
<dbReference type="KEGG" id="kdj:28970280"/>
<evidence type="ECO:0000313" key="4">
    <source>
        <dbReference type="Proteomes" id="UP000078595"/>
    </source>
</evidence>
<sequence length="248" mass="27282">MTDPSAPAQSEVDSDDDGYDMGFGDNPFGFGSVGDKLSQDTMTPGTGAGSHVFTGSVETLYQLGQMFEPATIAAVVRSLSTNQQTIDFESQQMIIKRHNGRPTGIYYPGASGETSRLRDHSLALTGIKMPGYDNTGQIQLQDMTDSRWNLLGRLSRTFRGTQDQFFPGSPVHRHCEMTSDKLDRLWTQPIQDPHDLDTTGAGRLMRWIEGHAESIDDPYNPNYTAYLHPSVVMNAGLALYINNRASVG</sequence>
<keyword evidence="4" id="KW-1185">Reference proteome</keyword>
<dbReference type="GeneID" id="28970280"/>
<evidence type="ECO:0000256" key="1">
    <source>
        <dbReference type="SAM" id="MobiDB-lite"/>
    </source>
</evidence>
<evidence type="ECO:0000313" key="2">
    <source>
        <dbReference type="EMBL" id="OBR83022.1"/>
    </source>
</evidence>
<dbReference type="RefSeq" id="XP_018260864.1">
    <property type="nucleotide sequence ID" value="XM_018409861.1"/>
</dbReference>
<dbReference type="AlphaFoldDB" id="A0A1A5ZYY7"/>
<gene>
    <name evidence="2" type="ORF">I303_06581</name>
    <name evidence="3" type="ORF">I303_107179</name>
</gene>
<evidence type="ECO:0000313" key="3">
    <source>
        <dbReference type="EMBL" id="WWC64568.1"/>
    </source>
</evidence>
<feature type="region of interest" description="Disordered" evidence="1">
    <location>
        <begin position="1"/>
        <end position="25"/>
    </location>
</feature>
<name>A0A1A5ZYY7_9TREE</name>
<proteinExistence type="predicted"/>
<organism evidence="2">
    <name type="scientific">Kwoniella dejecticola CBS 10117</name>
    <dbReference type="NCBI Taxonomy" id="1296121"/>
    <lineage>
        <taxon>Eukaryota</taxon>
        <taxon>Fungi</taxon>
        <taxon>Dikarya</taxon>
        <taxon>Basidiomycota</taxon>
        <taxon>Agaricomycotina</taxon>
        <taxon>Tremellomycetes</taxon>
        <taxon>Tremellales</taxon>
        <taxon>Cryptococcaceae</taxon>
        <taxon>Kwoniella</taxon>
    </lineage>
</organism>
<protein>
    <submittedName>
        <fullName evidence="2">Uncharacterized protein</fullName>
    </submittedName>
</protein>
<reference evidence="3" key="2">
    <citation type="submission" date="2013-07" db="EMBL/GenBank/DDBJ databases">
        <authorList>
            <consortium name="The Broad Institute Genome Sequencing Platform"/>
            <person name="Cuomo C."/>
            <person name="Litvintseva A."/>
            <person name="Chen Y."/>
            <person name="Heitman J."/>
            <person name="Sun S."/>
            <person name="Springer D."/>
            <person name="Dromer F."/>
            <person name="Young S.K."/>
            <person name="Zeng Q."/>
            <person name="Gargeya S."/>
            <person name="Fitzgerald M."/>
            <person name="Abouelleil A."/>
            <person name="Alvarado L."/>
            <person name="Berlin A.M."/>
            <person name="Chapman S.B."/>
            <person name="Dewar J."/>
            <person name="Goldberg J."/>
            <person name="Griggs A."/>
            <person name="Gujja S."/>
            <person name="Hansen M."/>
            <person name="Howarth C."/>
            <person name="Imamovic A."/>
            <person name="Larimer J."/>
            <person name="McCowan C."/>
            <person name="Murphy C."/>
            <person name="Pearson M."/>
            <person name="Priest M."/>
            <person name="Roberts A."/>
            <person name="Saif S."/>
            <person name="Shea T."/>
            <person name="Sykes S."/>
            <person name="Wortman J."/>
            <person name="Nusbaum C."/>
            <person name="Birren B."/>
        </authorList>
    </citation>
    <scope>NUCLEOTIDE SEQUENCE</scope>
    <source>
        <strain evidence="3">CBS 10117</strain>
    </source>
</reference>
<reference evidence="2" key="1">
    <citation type="submission" date="2013-07" db="EMBL/GenBank/DDBJ databases">
        <title>The Genome Sequence of Cryptococcus dejecticola CBS10117.</title>
        <authorList>
            <consortium name="The Broad Institute Genome Sequencing Platform"/>
            <person name="Cuomo C."/>
            <person name="Litvintseva A."/>
            <person name="Chen Y."/>
            <person name="Heitman J."/>
            <person name="Sun S."/>
            <person name="Springer D."/>
            <person name="Dromer F."/>
            <person name="Young S.K."/>
            <person name="Zeng Q."/>
            <person name="Gargeya S."/>
            <person name="Fitzgerald M."/>
            <person name="Abouelleil A."/>
            <person name="Alvarado L."/>
            <person name="Berlin A.M."/>
            <person name="Chapman S.B."/>
            <person name="Dewar J."/>
            <person name="Goldberg J."/>
            <person name="Griggs A."/>
            <person name="Gujja S."/>
            <person name="Hansen M."/>
            <person name="Howarth C."/>
            <person name="Imamovic A."/>
            <person name="Larimer J."/>
            <person name="McCowan C."/>
            <person name="Murphy C."/>
            <person name="Pearson M."/>
            <person name="Priest M."/>
            <person name="Roberts A."/>
            <person name="Saif S."/>
            <person name="Shea T."/>
            <person name="Sykes S."/>
            <person name="Wortman J."/>
            <person name="Nusbaum C."/>
            <person name="Birren B."/>
        </authorList>
    </citation>
    <scope>NUCLEOTIDE SEQUENCE [LARGE SCALE GENOMIC DNA]</scope>
    <source>
        <strain evidence="2">CBS 10117</strain>
    </source>
</reference>
<dbReference type="Proteomes" id="UP000078595">
    <property type="component" value="Chromosome 9"/>
</dbReference>
<dbReference type="EMBL" id="CP144538">
    <property type="protein sequence ID" value="WWC64568.1"/>
    <property type="molecule type" value="Genomic_DNA"/>
</dbReference>
<dbReference type="EMBL" id="KI894034">
    <property type="protein sequence ID" value="OBR83022.1"/>
    <property type="molecule type" value="Genomic_DNA"/>
</dbReference>